<dbReference type="InterPro" id="IPR036188">
    <property type="entry name" value="FAD/NAD-bd_sf"/>
</dbReference>
<sequence length="508" mass="57298">MQRGLPLFLFWKCWFTCSAFVLHKTSRHVVLRSTRDNFPADCDAYKRIVLVGGGHAHLQVIKAFNEKVRHQDWQVTLIDKNEKVSYSGMVPGCISGQYTKEETQISLSDLSSWADIKFHVDQVIDIDLDRQKILLENKKEWIEYDVLSLDIGSTSRGLKDVKGVTDFAIPTRPIDVLVDKIDAAANKLETSLETDCAEVCVIGGGIAGIELALAIRQRFKNANPSKEIKVTILDSRDELLPQESSACREALKDILSERDIEILHNTRVSCIEEHEIKLQDGRCISYTHCIWATGAEAHALAYRLKSRGLSISKDGWIITGPTLQSVSHKNIFAAGDCAMIQGLIDSEGKSKASPPKAGVYAVRAGPVLVKNIACMLNYKNLTKYEPQDEFLRLINCADGKALGFRFGLPLYGKWVYDLKDTIDQMFMNLFRKEHLPDLDSVDSSTLDTTQYDQYTTQSTKCTPDEAKQLLLRTDDEVDYQEAWAILRQMMSDQEYREEIISESKITIT</sequence>
<evidence type="ECO:0000256" key="1">
    <source>
        <dbReference type="ARBA" id="ARBA00001974"/>
    </source>
</evidence>
<keyword evidence="3" id="KW-0274">FAD</keyword>
<keyword evidence="8" id="KW-1185">Reference proteome</keyword>
<evidence type="ECO:0000313" key="8">
    <source>
        <dbReference type="Proteomes" id="UP001054902"/>
    </source>
</evidence>
<feature type="signal peptide" evidence="5">
    <location>
        <begin position="1"/>
        <end position="19"/>
    </location>
</feature>
<feature type="chain" id="PRO_5042002912" evidence="5">
    <location>
        <begin position="20"/>
        <end position="508"/>
    </location>
</feature>
<feature type="domain" description="FAD/NAD(P)-binding" evidence="6">
    <location>
        <begin position="47"/>
        <end position="341"/>
    </location>
</feature>
<protein>
    <submittedName>
        <fullName evidence="7">Selenide, water dikinase</fullName>
    </submittedName>
</protein>
<dbReference type="InterPro" id="IPR023753">
    <property type="entry name" value="FAD/NAD-binding_dom"/>
</dbReference>
<dbReference type="EMBL" id="BLLK01000069">
    <property type="protein sequence ID" value="GFH60865.1"/>
    <property type="molecule type" value="Genomic_DNA"/>
</dbReference>
<dbReference type="PANTHER" id="PTHR42913">
    <property type="entry name" value="APOPTOSIS-INDUCING FACTOR 1"/>
    <property type="match status" value="1"/>
</dbReference>
<dbReference type="PANTHER" id="PTHR42913:SF9">
    <property type="entry name" value="SLR1591 PROTEIN"/>
    <property type="match status" value="1"/>
</dbReference>
<evidence type="ECO:0000256" key="2">
    <source>
        <dbReference type="ARBA" id="ARBA00022630"/>
    </source>
</evidence>
<dbReference type="Gene3D" id="3.50.50.100">
    <property type="match status" value="1"/>
</dbReference>
<accession>A0AAD3DDA7</accession>
<dbReference type="NCBIfam" id="TIGR03169">
    <property type="entry name" value="Nterm_to_SelD"/>
    <property type="match status" value="1"/>
</dbReference>
<comment type="cofactor">
    <cofactor evidence="1">
        <name>FAD</name>
        <dbReference type="ChEBI" id="CHEBI:57692"/>
    </cofactor>
</comment>
<dbReference type="InterPro" id="IPR017584">
    <property type="entry name" value="Pyridine_nucleo_diS_OxRdtase_N"/>
</dbReference>
<dbReference type="InterPro" id="IPR051169">
    <property type="entry name" value="NADH-Q_oxidoreductase"/>
</dbReference>
<keyword evidence="2" id="KW-0285">Flavoprotein</keyword>
<dbReference type="GO" id="GO:0003955">
    <property type="term" value="F:NAD(P)H dehydrogenase (quinone) activity"/>
    <property type="evidence" value="ECO:0007669"/>
    <property type="project" value="TreeGrafter"/>
</dbReference>
<dbReference type="AlphaFoldDB" id="A0AAD3DDA7"/>
<organism evidence="7 8">
    <name type="scientific">Chaetoceros tenuissimus</name>
    <dbReference type="NCBI Taxonomy" id="426638"/>
    <lineage>
        <taxon>Eukaryota</taxon>
        <taxon>Sar</taxon>
        <taxon>Stramenopiles</taxon>
        <taxon>Ochrophyta</taxon>
        <taxon>Bacillariophyta</taxon>
        <taxon>Coscinodiscophyceae</taxon>
        <taxon>Chaetocerotophycidae</taxon>
        <taxon>Chaetocerotales</taxon>
        <taxon>Chaetocerotaceae</taxon>
        <taxon>Chaetoceros</taxon>
    </lineage>
</organism>
<evidence type="ECO:0000256" key="5">
    <source>
        <dbReference type="SAM" id="SignalP"/>
    </source>
</evidence>
<reference evidence="7 8" key="1">
    <citation type="journal article" date="2021" name="Sci. Rep.">
        <title>The genome of the diatom Chaetoceros tenuissimus carries an ancient integrated fragment of an extant virus.</title>
        <authorList>
            <person name="Hongo Y."/>
            <person name="Kimura K."/>
            <person name="Takaki Y."/>
            <person name="Yoshida Y."/>
            <person name="Baba S."/>
            <person name="Kobayashi G."/>
            <person name="Nagasaki K."/>
            <person name="Hano T."/>
            <person name="Tomaru Y."/>
        </authorList>
    </citation>
    <scope>NUCLEOTIDE SEQUENCE [LARGE SCALE GENOMIC DNA]</scope>
    <source>
        <strain evidence="7 8">NIES-3715</strain>
    </source>
</reference>
<gene>
    <name evidence="7" type="ORF">CTEN210_17341</name>
</gene>
<evidence type="ECO:0000256" key="3">
    <source>
        <dbReference type="ARBA" id="ARBA00022827"/>
    </source>
</evidence>
<dbReference type="SUPFAM" id="SSF51905">
    <property type="entry name" value="FAD/NAD(P)-binding domain"/>
    <property type="match status" value="2"/>
</dbReference>
<evidence type="ECO:0000259" key="6">
    <source>
        <dbReference type="Pfam" id="PF07992"/>
    </source>
</evidence>
<evidence type="ECO:0000256" key="4">
    <source>
        <dbReference type="ARBA" id="ARBA00023002"/>
    </source>
</evidence>
<comment type="caution">
    <text evidence="7">The sequence shown here is derived from an EMBL/GenBank/DDBJ whole genome shotgun (WGS) entry which is preliminary data.</text>
</comment>
<dbReference type="Pfam" id="PF07992">
    <property type="entry name" value="Pyr_redox_2"/>
    <property type="match status" value="1"/>
</dbReference>
<dbReference type="Proteomes" id="UP001054902">
    <property type="component" value="Unassembled WGS sequence"/>
</dbReference>
<name>A0AAD3DDA7_9STRA</name>
<proteinExistence type="predicted"/>
<evidence type="ECO:0000313" key="7">
    <source>
        <dbReference type="EMBL" id="GFH60865.1"/>
    </source>
</evidence>
<dbReference type="PRINTS" id="PR00368">
    <property type="entry name" value="FADPNR"/>
</dbReference>
<keyword evidence="5" id="KW-0732">Signal</keyword>
<keyword evidence="4" id="KW-0560">Oxidoreductase</keyword>
<dbReference type="GO" id="GO:0019646">
    <property type="term" value="P:aerobic electron transport chain"/>
    <property type="evidence" value="ECO:0007669"/>
    <property type="project" value="TreeGrafter"/>
</dbReference>